<name>A0A1H0WYT0_9ACTN</name>
<dbReference type="EMBL" id="FNJR01000018">
    <property type="protein sequence ID" value="SDP95802.1"/>
    <property type="molecule type" value="Genomic_DNA"/>
</dbReference>
<dbReference type="InterPro" id="IPR002347">
    <property type="entry name" value="SDR_fam"/>
</dbReference>
<dbReference type="PANTHER" id="PTHR42879:SF2">
    <property type="entry name" value="3-OXOACYL-[ACYL-CARRIER-PROTEIN] REDUCTASE FABG"/>
    <property type="match status" value="1"/>
</dbReference>
<dbReference type="PRINTS" id="PR00080">
    <property type="entry name" value="SDRFAMILY"/>
</dbReference>
<proteinExistence type="inferred from homology"/>
<accession>A0A1H0WYT0</accession>
<dbReference type="InterPro" id="IPR036291">
    <property type="entry name" value="NAD(P)-bd_dom_sf"/>
</dbReference>
<evidence type="ECO:0000313" key="4">
    <source>
        <dbReference type="Proteomes" id="UP000199497"/>
    </source>
</evidence>
<dbReference type="SUPFAM" id="SSF51735">
    <property type="entry name" value="NAD(P)-binding Rossmann-fold domains"/>
    <property type="match status" value="1"/>
</dbReference>
<dbReference type="OrthoDB" id="9803333at2"/>
<evidence type="ECO:0000313" key="3">
    <source>
        <dbReference type="EMBL" id="SDP95802.1"/>
    </source>
</evidence>
<evidence type="ECO:0000256" key="2">
    <source>
        <dbReference type="ARBA" id="ARBA00023002"/>
    </source>
</evidence>
<organism evidence="3 4">
    <name type="scientific">Actinopolyspora xinjiangensis</name>
    <dbReference type="NCBI Taxonomy" id="405564"/>
    <lineage>
        <taxon>Bacteria</taxon>
        <taxon>Bacillati</taxon>
        <taxon>Actinomycetota</taxon>
        <taxon>Actinomycetes</taxon>
        <taxon>Actinopolysporales</taxon>
        <taxon>Actinopolysporaceae</taxon>
        <taxon>Actinopolyspora</taxon>
    </lineage>
</organism>
<dbReference type="Proteomes" id="UP000199497">
    <property type="component" value="Unassembled WGS sequence"/>
</dbReference>
<dbReference type="Gene3D" id="3.40.50.720">
    <property type="entry name" value="NAD(P)-binding Rossmann-like Domain"/>
    <property type="match status" value="1"/>
</dbReference>
<gene>
    <name evidence="3" type="ORF">SAMN04487905_11851</name>
</gene>
<keyword evidence="2" id="KW-0560">Oxidoreductase</keyword>
<protein>
    <submittedName>
        <fullName evidence="3">NAD(P)-dependent dehydrogenase, short-chain alcohol dehydrogenase family</fullName>
    </submittedName>
</protein>
<dbReference type="FunFam" id="3.40.50.720:FF:000084">
    <property type="entry name" value="Short-chain dehydrogenase reductase"/>
    <property type="match status" value="1"/>
</dbReference>
<dbReference type="RefSeq" id="WP_092604478.1">
    <property type="nucleotide sequence ID" value="NZ_FNJR01000018.1"/>
</dbReference>
<dbReference type="PRINTS" id="PR00081">
    <property type="entry name" value="GDHRDH"/>
</dbReference>
<dbReference type="AlphaFoldDB" id="A0A1H0WYT0"/>
<reference evidence="4" key="1">
    <citation type="submission" date="2016-10" db="EMBL/GenBank/DDBJ databases">
        <authorList>
            <person name="Varghese N."/>
            <person name="Submissions S."/>
        </authorList>
    </citation>
    <scope>NUCLEOTIDE SEQUENCE [LARGE SCALE GENOMIC DNA]</scope>
    <source>
        <strain evidence="4">DSM 46732</strain>
    </source>
</reference>
<comment type="similarity">
    <text evidence="1">Belongs to the short-chain dehydrogenases/reductases (SDR) family.</text>
</comment>
<dbReference type="Pfam" id="PF13561">
    <property type="entry name" value="adh_short_C2"/>
    <property type="match status" value="1"/>
</dbReference>
<sequence>MTEWTGRRAVVVGGSSGIGTAVAGMLAGSGARVLITGRELPTIEPTAAQLGRDVLPAVLDLTSLDSIRDLTNLISRELGGVECLVVTAGASKAQPARSVTPEDFDEQVAVNYRGPFFLVQEMIPLFSPGGAIVFVGTAIDNVGTRGQAVYASSKAAVESLTMSLASELAETGIRVNCAAPGPTNTKFFEKLGLPADDTAATVQYLADDLPERRLAEPAEVASVVKFLVSPESSYINGARIPVDSGWRRLF</sequence>
<dbReference type="STRING" id="405564.SAMN04487905_11851"/>
<dbReference type="CDD" id="cd05233">
    <property type="entry name" value="SDR_c"/>
    <property type="match status" value="1"/>
</dbReference>
<dbReference type="GO" id="GO:0016491">
    <property type="term" value="F:oxidoreductase activity"/>
    <property type="evidence" value="ECO:0007669"/>
    <property type="project" value="UniProtKB-KW"/>
</dbReference>
<dbReference type="PANTHER" id="PTHR42879">
    <property type="entry name" value="3-OXOACYL-(ACYL-CARRIER-PROTEIN) REDUCTASE"/>
    <property type="match status" value="1"/>
</dbReference>
<evidence type="ECO:0000256" key="1">
    <source>
        <dbReference type="ARBA" id="ARBA00006484"/>
    </source>
</evidence>
<keyword evidence="4" id="KW-1185">Reference proteome</keyword>
<dbReference type="InterPro" id="IPR050259">
    <property type="entry name" value="SDR"/>
</dbReference>